<keyword evidence="2" id="KW-1185">Reference proteome</keyword>
<evidence type="ECO:0000313" key="2">
    <source>
        <dbReference type="Proteomes" id="UP001054837"/>
    </source>
</evidence>
<gene>
    <name evidence="1" type="ORF">CDAR_209151</name>
</gene>
<name>A0AAV4VFE6_9ARAC</name>
<accession>A0AAV4VFE6</accession>
<dbReference type="Proteomes" id="UP001054837">
    <property type="component" value="Unassembled WGS sequence"/>
</dbReference>
<sequence length="202" mass="22536">MEGQPAERIITCSQTHPDLLNQEEDSLKWTRSFSPNDNRAVLRGVSLISEKFEGGRAISDVMFCHEGSPLGNLCSEKIKGQPAERSVRIITCPRTHPDLLNQEEDSLKWTRLFSLNDNWAVLRGVSLISEKCGGGSRAISSAMFCHTGSPLGNLWSEMIKVWGQLRKRMGFSLFCHVSSMDVLMKNADNAECRMSLGKCCIK</sequence>
<organism evidence="1 2">
    <name type="scientific">Caerostris darwini</name>
    <dbReference type="NCBI Taxonomy" id="1538125"/>
    <lineage>
        <taxon>Eukaryota</taxon>
        <taxon>Metazoa</taxon>
        <taxon>Ecdysozoa</taxon>
        <taxon>Arthropoda</taxon>
        <taxon>Chelicerata</taxon>
        <taxon>Arachnida</taxon>
        <taxon>Araneae</taxon>
        <taxon>Araneomorphae</taxon>
        <taxon>Entelegynae</taxon>
        <taxon>Araneoidea</taxon>
        <taxon>Araneidae</taxon>
        <taxon>Caerostris</taxon>
    </lineage>
</organism>
<proteinExistence type="predicted"/>
<dbReference type="EMBL" id="BPLQ01012987">
    <property type="protein sequence ID" value="GIY69037.1"/>
    <property type="molecule type" value="Genomic_DNA"/>
</dbReference>
<reference evidence="1 2" key="1">
    <citation type="submission" date="2021-06" db="EMBL/GenBank/DDBJ databases">
        <title>Caerostris darwini draft genome.</title>
        <authorList>
            <person name="Kono N."/>
            <person name="Arakawa K."/>
        </authorList>
    </citation>
    <scope>NUCLEOTIDE SEQUENCE [LARGE SCALE GENOMIC DNA]</scope>
</reference>
<comment type="caution">
    <text evidence="1">The sequence shown here is derived from an EMBL/GenBank/DDBJ whole genome shotgun (WGS) entry which is preliminary data.</text>
</comment>
<protein>
    <submittedName>
        <fullName evidence="1">Uncharacterized protein</fullName>
    </submittedName>
</protein>
<dbReference type="AlphaFoldDB" id="A0AAV4VFE6"/>
<evidence type="ECO:0000313" key="1">
    <source>
        <dbReference type="EMBL" id="GIY69037.1"/>
    </source>
</evidence>